<organism evidence="1">
    <name type="scientific">Anguilla anguilla</name>
    <name type="common">European freshwater eel</name>
    <name type="synonym">Muraena anguilla</name>
    <dbReference type="NCBI Taxonomy" id="7936"/>
    <lineage>
        <taxon>Eukaryota</taxon>
        <taxon>Metazoa</taxon>
        <taxon>Chordata</taxon>
        <taxon>Craniata</taxon>
        <taxon>Vertebrata</taxon>
        <taxon>Euteleostomi</taxon>
        <taxon>Actinopterygii</taxon>
        <taxon>Neopterygii</taxon>
        <taxon>Teleostei</taxon>
        <taxon>Anguilliformes</taxon>
        <taxon>Anguillidae</taxon>
        <taxon>Anguilla</taxon>
    </lineage>
</organism>
<protein>
    <submittedName>
        <fullName evidence="1">Uncharacterized protein</fullName>
    </submittedName>
</protein>
<dbReference type="AlphaFoldDB" id="A0A0E9VEY7"/>
<name>A0A0E9VEY7_ANGAN</name>
<dbReference type="EMBL" id="GBXM01032849">
    <property type="protein sequence ID" value="JAH75728.1"/>
    <property type="molecule type" value="Transcribed_RNA"/>
</dbReference>
<proteinExistence type="predicted"/>
<reference evidence="1" key="2">
    <citation type="journal article" date="2015" name="Fish Shellfish Immunol.">
        <title>Early steps in the European eel (Anguilla anguilla)-Vibrio vulnificus interaction in the gills: Role of the RtxA13 toxin.</title>
        <authorList>
            <person name="Callol A."/>
            <person name="Pajuelo D."/>
            <person name="Ebbesson L."/>
            <person name="Teles M."/>
            <person name="MacKenzie S."/>
            <person name="Amaro C."/>
        </authorList>
    </citation>
    <scope>NUCLEOTIDE SEQUENCE</scope>
</reference>
<accession>A0A0E9VEY7</accession>
<reference evidence="1" key="1">
    <citation type="submission" date="2014-11" db="EMBL/GenBank/DDBJ databases">
        <authorList>
            <person name="Amaro Gonzalez C."/>
        </authorList>
    </citation>
    <scope>NUCLEOTIDE SEQUENCE</scope>
</reference>
<evidence type="ECO:0000313" key="1">
    <source>
        <dbReference type="EMBL" id="JAH75728.1"/>
    </source>
</evidence>
<sequence>MSPMCPTQSMTVQQNMVMTTRFGRKTHLCPEAQLLSTTQSSLLFS</sequence>